<proteinExistence type="inferred from homology"/>
<evidence type="ECO:0000256" key="2">
    <source>
        <dbReference type="ARBA" id="ARBA00008066"/>
    </source>
</evidence>
<feature type="transmembrane region" description="Helical" evidence="6">
    <location>
        <begin position="278"/>
        <end position="300"/>
    </location>
</feature>
<evidence type="ECO:0000256" key="4">
    <source>
        <dbReference type="ARBA" id="ARBA00022989"/>
    </source>
</evidence>
<organism evidence="8 9">
    <name type="scientific">Hortaea werneckii</name>
    <name type="common">Black yeast</name>
    <name type="synonym">Cladosporium werneckii</name>
    <dbReference type="NCBI Taxonomy" id="91943"/>
    <lineage>
        <taxon>Eukaryota</taxon>
        <taxon>Fungi</taxon>
        <taxon>Dikarya</taxon>
        <taxon>Ascomycota</taxon>
        <taxon>Pezizomycotina</taxon>
        <taxon>Dothideomycetes</taxon>
        <taxon>Dothideomycetidae</taxon>
        <taxon>Mycosphaerellales</taxon>
        <taxon>Teratosphaeriaceae</taxon>
        <taxon>Hortaea</taxon>
    </lineage>
</organism>
<evidence type="ECO:0000256" key="3">
    <source>
        <dbReference type="ARBA" id="ARBA00022692"/>
    </source>
</evidence>
<feature type="transmembrane region" description="Helical" evidence="6">
    <location>
        <begin position="430"/>
        <end position="453"/>
    </location>
</feature>
<feature type="transmembrane region" description="Helical" evidence="6">
    <location>
        <begin position="387"/>
        <end position="409"/>
    </location>
</feature>
<comment type="similarity">
    <text evidence="2">Belongs to the amino acid/polyamine transporter 2 family.</text>
</comment>
<dbReference type="Pfam" id="PF01490">
    <property type="entry name" value="Aa_trans"/>
    <property type="match status" value="1"/>
</dbReference>
<keyword evidence="4 6" id="KW-1133">Transmembrane helix</keyword>
<dbReference type="OrthoDB" id="40134at2759"/>
<evidence type="ECO:0000256" key="1">
    <source>
        <dbReference type="ARBA" id="ARBA00004141"/>
    </source>
</evidence>
<dbReference type="GO" id="GO:0015179">
    <property type="term" value="F:L-amino acid transmembrane transporter activity"/>
    <property type="evidence" value="ECO:0007669"/>
    <property type="project" value="TreeGrafter"/>
</dbReference>
<dbReference type="Proteomes" id="UP000270230">
    <property type="component" value="Unassembled WGS sequence"/>
</dbReference>
<name>A0A3M7DDJ2_HORWE</name>
<comment type="caution">
    <text evidence="8">The sequence shown here is derived from an EMBL/GenBank/DDBJ whole genome shotgun (WGS) entry which is preliminary data.</text>
</comment>
<dbReference type="VEuPathDB" id="FungiDB:BTJ68_10754"/>
<gene>
    <name evidence="8" type="ORF">D0865_00530</name>
</gene>
<feature type="transmembrane region" description="Helical" evidence="6">
    <location>
        <begin position="245"/>
        <end position="266"/>
    </location>
</feature>
<keyword evidence="3 6" id="KW-0812">Transmembrane</keyword>
<feature type="transmembrane region" description="Helical" evidence="6">
    <location>
        <begin position="196"/>
        <end position="217"/>
    </location>
</feature>
<feature type="transmembrane region" description="Helical" evidence="6">
    <location>
        <begin position="360"/>
        <end position="381"/>
    </location>
</feature>
<sequence length="478" mass="50783">MPCLYLQFCLLKVNMAKEPAKTPSEPVDHELGLVPSQPGVVDNINSNKNNGPNYHNVGWIGSAVLMVKTQVGLGVLSIPAVFDTLGLIPGIICLLAVAGITTWAGHIVGTFKANHPEVYSISDAGFVILGKAGREVLGFAYCLCWIFVAGSAMLSTSISFNAMSTHGACTAIFVAVAAAIGFGFASIRTLGRISLLAWIGLVSIVVSIITVTVAVGVQDRPASAPQTGPWSSDFKLFQKPQLGSAMSAISSLVFAFGGTPAFFNIATEMRNQQHYARSLMVCQGFVTTTYVTIGIVVYVYCGSFVASPALGSAGVLIKKICYGLALPGLIITTVLFIHLAAKYAFFRILKNSEHLVANSVVHWSTWIACTLSTTVVAYVIASGIPVFGGLVSLIGALIEPVLVIIPYGLMWLYDNWTTDPPLKTKKWMCMVCWCVFIVVAGIYVTISGTYGSILDITRSYNKSGGSAAWSCADNSNSV</sequence>
<feature type="transmembrane region" description="Helical" evidence="6">
    <location>
        <begin position="320"/>
        <end position="339"/>
    </location>
</feature>
<reference evidence="8 9" key="1">
    <citation type="journal article" date="2018" name="BMC Genomics">
        <title>Genomic evidence for intraspecific hybridization in a clonal and extremely halotolerant yeast.</title>
        <authorList>
            <person name="Gostincar C."/>
            <person name="Stajich J.E."/>
            <person name="Zupancic J."/>
            <person name="Zalar P."/>
            <person name="Gunde-Cimerman N."/>
        </authorList>
    </citation>
    <scope>NUCLEOTIDE SEQUENCE [LARGE SCALE GENOMIC DNA]</scope>
    <source>
        <strain evidence="8 9">EXF-151</strain>
    </source>
</reference>
<evidence type="ECO:0000256" key="5">
    <source>
        <dbReference type="ARBA" id="ARBA00023136"/>
    </source>
</evidence>
<feature type="domain" description="Amino acid transporter transmembrane" evidence="7">
    <location>
        <begin position="56"/>
        <end position="446"/>
    </location>
</feature>
<keyword evidence="5 6" id="KW-0472">Membrane</keyword>
<feature type="transmembrane region" description="Helical" evidence="6">
    <location>
        <begin position="164"/>
        <end position="184"/>
    </location>
</feature>
<evidence type="ECO:0000313" key="8">
    <source>
        <dbReference type="EMBL" id="RMY62280.1"/>
    </source>
</evidence>
<evidence type="ECO:0000259" key="7">
    <source>
        <dbReference type="Pfam" id="PF01490"/>
    </source>
</evidence>
<accession>A0A3M7DDJ2</accession>
<feature type="transmembrane region" description="Helical" evidence="6">
    <location>
        <begin position="136"/>
        <end position="158"/>
    </location>
</feature>
<dbReference type="AlphaFoldDB" id="A0A3M7DDJ2"/>
<dbReference type="PANTHER" id="PTHR22950">
    <property type="entry name" value="AMINO ACID TRANSPORTER"/>
    <property type="match status" value="1"/>
</dbReference>
<dbReference type="PANTHER" id="PTHR22950:SF683">
    <property type="entry name" value="AMINO ACID TRANSPORTER (EUROFUNG)"/>
    <property type="match status" value="1"/>
</dbReference>
<evidence type="ECO:0000256" key="6">
    <source>
        <dbReference type="SAM" id="Phobius"/>
    </source>
</evidence>
<protein>
    <recommendedName>
        <fullName evidence="7">Amino acid transporter transmembrane domain-containing protein</fullName>
    </recommendedName>
</protein>
<feature type="transmembrane region" description="Helical" evidence="6">
    <location>
        <begin position="85"/>
        <end position="105"/>
    </location>
</feature>
<dbReference type="Gene3D" id="1.20.1740.10">
    <property type="entry name" value="Amino acid/polyamine transporter I"/>
    <property type="match status" value="1"/>
</dbReference>
<dbReference type="InterPro" id="IPR013057">
    <property type="entry name" value="AA_transpt_TM"/>
</dbReference>
<dbReference type="GO" id="GO:0016020">
    <property type="term" value="C:membrane"/>
    <property type="evidence" value="ECO:0007669"/>
    <property type="project" value="UniProtKB-SubCell"/>
</dbReference>
<dbReference type="EMBL" id="QWIN01000016">
    <property type="protein sequence ID" value="RMY62280.1"/>
    <property type="molecule type" value="Genomic_DNA"/>
</dbReference>
<evidence type="ECO:0000313" key="9">
    <source>
        <dbReference type="Proteomes" id="UP000270230"/>
    </source>
</evidence>
<comment type="subcellular location">
    <subcellularLocation>
        <location evidence="1">Membrane</location>
        <topology evidence="1">Multi-pass membrane protein</topology>
    </subcellularLocation>
</comment>